<comment type="caution">
    <text evidence="1">The sequence shown here is derived from an EMBL/GenBank/DDBJ whole genome shotgun (WGS) entry which is preliminary data.</text>
</comment>
<dbReference type="PROSITE" id="PS51257">
    <property type="entry name" value="PROKAR_LIPOPROTEIN"/>
    <property type="match status" value="1"/>
</dbReference>
<protein>
    <submittedName>
        <fullName evidence="1">Putative lipoprotein</fullName>
    </submittedName>
</protein>
<dbReference type="EMBL" id="LAXD01000001">
    <property type="protein sequence ID" value="KWX03081.1"/>
    <property type="molecule type" value="Genomic_DNA"/>
</dbReference>
<dbReference type="InterPro" id="IPR029046">
    <property type="entry name" value="LolA/LolB/LppX"/>
</dbReference>
<dbReference type="SUPFAM" id="SSF89392">
    <property type="entry name" value="Prokaryotic lipoproteins and lipoprotein localization factors"/>
    <property type="match status" value="1"/>
</dbReference>
<keyword evidence="1" id="KW-0449">Lipoprotein</keyword>
<keyword evidence="2" id="KW-1185">Reference proteome</keyword>
<dbReference type="AlphaFoldDB" id="A0A132MYV3"/>
<name>A0A132MYV3_9ACTN</name>
<dbReference type="RefSeq" id="WP_066890472.1">
    <property type="nucleotide sequence ID" value="NZ_CP171739.1"/>
</dbReference>
<proteinExistence type="predicted"/>
<dbReference type="PATRIC" id="fig|1469144.10.peg.4432"/>
<dbReference type="OrthoDB" id="4350193at2"/>
<evidence type="ECO:0000313" key="1">
    <source>
        <dbReference type="EMBL" id="KWX03081.1"/>
    </source>
</evidence>
<dbReference type="Gene3D" id="2.50.20.20">
    <property type="match status" value="1"/>
</dbReference>
<gene>
    <name evidence="1" type="ORF">LI90_4131</name>
</gene>
<dbReference type="Proteomes" id="UP000070188">
    <property type="component" value="Unassembled WGS sequence"/>
</dbReference>
<accession>A0A132MYV3</accession>
<reference evidence="2" key="1">
    <citation type="submission" date="2015-04" db="EMBL/GenBank/DDBJ databases">
        <title>Physiological reanalysis, assessment of diazotrophy, and genome sequences of multiple isolates of Streptomyces thermoautotrophicus.</title>
        <authorList>
            <person name="MacKellar D.C."/>
            <person name="Lieber L."/>
            <person name="Norman J."/>
            <person name="Bolger A."/>
            <person name="Tobin C."/>
            <person name="Murray J.W."/>
            <person name="Chang R."/>
            <person name="Ford T."/>
            <person name="Nguyen P.Q."/>
            <person name="Woodward J."/>
            <person name="Permingeat H."/>
            <person name="Joshi N.S."/>
            <person name="Silver P.A."/>
            <person name="Usadel B."/>
            <person name="Rutherford A.W."/>
            <person name="Friesen M."/>
            <person name="Prell J."/>
        </authorList>
    </citation>
    <scope>NUCLEOTIDE SEQUENCE [LARGE SCALE GENOMIC DNA]</scope>
    <source>
        <strain evidence="2">H1</strain>
    </source>
</reference>
<sequence length="268" mass="28574">MKSPATAAWGVMLVIGLGFGAAGCGGVPGEGARSGQAAREDVLKAVDLTRRTGSAKTLTKVVSVADGKQTVMQSVGVFDYRQNVGQLQLRLPGKGPVAGVITSRTLYVRGRPLSRPDRWRVFDLWAMGVGALLGGGLTDPSLGLELLRGVSEDVRRVGVEQFDGVRVAHYRGVLDVRHALSRASANSSAAHLGAAAAEDLSRLRIPFDAYLDDRGRVRQVVQVMTLRYAEGKSATITTTTRFSDFGTPVSVRVPGPADLRRQPDPARR</sequence>
<organism evidence="1 2">
    <name type="scientific">Carbonactinospora thermoautotrophica</name>
    <dbReference type="NCBI Taxonomy" id="1469144"/>
    <lineage>
        <taxon>Bacteria</taxon>
        <taxon>Bacillati</taxon>
        <taxon>Actinomycetota</taxon>
        <taxon>Actinomycetes</taxon>
        <taxon>Kitasatosporales</taxon>
        <taxon>Carbonactinosporaceae</taxon>
        <taxon>Carbonactinospora</taxon>
    </lineage>
</organism>
<evidence type="ECO:0000313" key="2">
    <source>
        <dbReference type="Proteomes" id="UP000070188"/>
    </source>
</evidence>